<accession>A0A816TLB9</accession>
<gene>
    <name evidence="2" type="ORF">DARMORV10_A05P21900.1</name>
</gene>
<dbReference type="EMBL" id="HG994359">
    <property type="protein sequence ID" value="CAF2098221.1"/>
    <property type="molecule type" value="Genomic_DNA"/>
</dbReference>
<evidence type="ECO:0000313" key="2">
    <source>
        <dbReference type="EMBL" id="CAF2098221.1"/>
    </source>
</evidence>
<dbReference type="AlphaFoldDB" id="A0A816TLB9"/>
<dbReference type="Proteomes" id="UP001295469">
    <property type="component" value="Chromosome A05"/>
</dbReference>
<proteinExistence type="predicted"/>
<organism evidence="2">
    <name type="scientific">Brassica napus</name>
    <name type="common">Rape</name>
    <dbReference type="NCBI Taxonomy" id="3708"/>
    <lineage>
        <taxon>Eukaryota</taxon>
        <taxon>Viridiplantae</taxon>
        <taxon>Streptophyta</taxon>
        <taxon>Embryophyta</taxon>
        <taxon>Tracheophyta</taxon>
        <taxon>Spermatophyta</taxon>
        <taxon>Magnoliopsida</taxon>
        <taxon>eudicotyledons</taxon>
        <taxon>Gunneridae</taxon>
        <taxon>Pentapetalae</taxon>
        <taxon>rosids</taxon>
        <taxon>malvids</taxon>
        <taxon>Brassicales</taxon>
        <taxon>Brassicaceae</taxon>
        <taxon>Brassiceae</taxon>
        <taxon>Brassica</taxon>
    </lineage>
</organism>
<name>A0A816TLB9_BRANA</name>
<protein>
    <submittedName>
        <fullName evidence="2">(rape) hypothetical protein</fullName>
    </submittedName>
</protein>
<sequence>MQPQSGGKFCPRLNTGERPIANNQRVLVIVGSRRFVPVGCRMEQSGPPIDSGRGPTRIKVVT</sequence>
<reference evidence="2" key="1">
    <citation type="submission" date="2021-01" db="EMBL/GenBank/DDBJ databases">
        <authorList>
            <consortium name="Genoscope - CEA"/>
            <person name="William W."/>
        </authorList>
    </citation>
    <scope>NUCLEOTIDE SEQUENCE</scope>
</reference>
<feature type="region of interest" description="Disordered" evidence="1">
    <location>
        <begin position="41"/>
        <end position="62"/>
    </location>
</feature>
<evidence type="ECO:0000256" key="1">
    <source>
        <dbReference type="SAM" id="MobiDB-lite"/>
    </source>
</evidence>